<dbReference type="Pfam" id="PF01661">
    <property type="entry name" value="Macro"/>
    <property type="match status" value="1"/>
</dbReference>
<dbReference type="AlphaFoldDB" id="A0A3S5AF28"/>
<evidence type="ECO:0000313" key="4">
    <source>
        <dbReference type="Proteomes" id="UP000784294"/>
    </source>
</evidence>
<accession>A0A3S5AF28</accession>
<gene>
    <name evidence="3" type="ORF">PXEA_LOCUS15763</name>
</gene>
<protein>
    <recommendedName>
        <fullName evidence="2">Macro domain-containing protein</fullName>
    </recommendedName>
</protein>
<evidence type="ECO:0000256" key="1">
    <source>
        <dbReference type="SAM" id="SignalP"/>
    </source>
</evidence>
<feature type="chain" id="PRO_5018778611" description="Macro domain-containing protein" evidence="1">
    <location>
        <begin position="30"/>
        <end position="205"/>
    </location>
</feature>
<keyword evidence="1" id="KW-0732">Signal</keyword>
<dbReference type="PROSITE" id="PS51154">
    <property type="entry name" value="MACRO"/>
    <property type="match status" value="1"/>
</dbReference>
<sequence>MMFVAARCFRNVLALTLAAHSLRPQISIAAEYFSTSARDRYTNMTLEEKKAKCECNGAFACVHKIPSWKIYSNSRINNPLADRISLWKGDITTLKVDAIVNAANKHLKGGGGVDGAIHRAAGPLLHQECLTLNGCKTGSAKITAGYNLPKIEHFIDFTSDIIHCVGPVGENSDALASCYQSAFQLCMKHGLKTVAFPCISTGIYG</sequence>
<dbReference type="SUPFAM" id="SSF52949">
    <property type="entry name" value="Macro domain-like"/>
    <property type="match status" value="1"/>
</dbReference>
<proteinExistence type="predicted"/>
<feature type="signal peptide" evidence="1">
    <location>
        <begin position="1"/>
        <end position="29"/>
    </location>
</feature>
<dbReference type="PANTHER" id="PTHR11106:SF27">
    <property type="entry name" value="MACRO DOMAIN-CONTAINING PROTEIN"/>
    <property type="match status" value="1"/>
</dbReference>
<dbReference type="InterPro" id="IPR043472">
    <property type="entry name" value="Macro_dom-like"/>
</dbReference>
<evidence type="ECO:0000259" key="2">
    <source>
        <dbReference type="PROSITE" id="PS51154"/>
    </source>
</evidence>
<organism evidence="3 4">
    <name type="scientific">Protopolystoma xenopodis</name>
    <dbReference type="NCBI Taxonomy" id="117903"/>
    <lineage>
        <taxon>Eukaryota</taxon>
        <taxon>Metazoa</taxon>
        <taxon>Spiralia</taxon>
        <taxon>Lophotrochozoa</taxon>
        <taxon>Platyhelminthes</taxon>
        <taxon>Monogenea</taxon>
        <taxon>Polyopisthocotylea</taxon>
        <taxon>Polystomatidea</taxon>
        <taxon>Polystomatidae</taxon>
        <taxon>Protopolystoma</taxon>
    </lineage>
</organism>
<feature type="domain" description="Macro" evidence="2">
    <location>
        <begin position="71"/>
        <end position="205"/>
    </location>
</feature>
<dbReference type="OrthoDB" id="6133115at2759"/>
<dbReference type="Gene3D" id="3.40.220.10">
    <property type="entry name" value="Leucine Aminopeptidase, subunit E, domain 1"/>
    <property type="match status" value="1"/>
</dbReference>
<dbReference type="PANTHER" id="PTHR11106">
    <property type="entry name" value="GANGLIOSIDE INDUCED DIFFERENTIATION ASSOCIATED PROTEIN 2-RELATED"/>
    <property type="match status" value="1"/>
</dbReference>
<evidence type="ECO:0000313" key="3">
    <source>
        <dbReference type="EMBL" id="VEL22323.1"/>
    </source>
</evidence>
<name>A0A3S5AF28_9PLAT</name>
<dbReference type="InterPro" id="IPR002589">
    <property type="entry name" value="Macro_dom"/>
</dbReference>
<keyword evidence="4" id="KW-1185">Reference proteome</keyword>
<dbReference type="Proteomes" id="UP000784294">
    <property type="component" value="Unassembled WGS sequence"/>
</dbReference>
<dbReference type="EMBL" id="CAAALY010055767">
    <property type="protein sequence ID" value="VEL22323.1"/>
    <property type="molecule type" value="Genomic_DNA"/>
</dbReference>
<comment type="caution">
    <text evidence="3">The sequence shown here is derived from an EMBL/GenBank/DDBJ whole genome shotgun (WGS) entry which is preliminary data.</text>
</comment>
<dbReference type="SMART" id="SM00506">
    <property type="entry name" value="A1pp"/>
    <property type="match status" value="1"/>
</dbReference>
<reference evidence="3" key="1">
    <citation type="submission" date="2018-11" db="EMBL/GenBank/DDBJ databases">
        <authorList>
            <consortium name="Pathogen Informatics"/>
        </authorList>
    </citation>
    <scope>NUCLEOTIDE SEQUENCE</scope>
</reference>